<accession>A0A1G5Q9D7</accession>
<keyword evidence="1" id="KW-0812">Transmembrane</keyword>
<keyword evidence="3" id="KW-1185">Reference proteome</keyword>
<name>A0A1G5Q9D7_9GAMM</name>
<gene>
    <name evidence="2" type="ORF">SAMN03097708_01640</name>
</gene>
<keyword evidence="1" id="KW-1133">Transmembrane helix</keyword>
<dbReference type="STRING" id="415747.SAMN03097708_01640"/>
<dbReference type="AlphaFoldDB" id="A0A1G5Q9D7"/>
<feature type="transmembrane region" description="Helical" evidence="1">
    <location>
        <begin position="76"/>
        <end position="98"/>
    </location>
</feature>
<protein>
    <submittedName>
        <fullName evidence="2">Uncharacterized membrane protein</fullName>
    </submittedName>
</protein>
<keyword evidence="1" id="KW-0472">Membrane</keyword>
<reference evidence="2 3" key="1">
    <citation type="submission" date="2016-10" db="EMBL/GenBank/DDBJ databases">
        <authorList>
            <person name="de Groot N.N."/>
        </authorList>
    </citation>
    <scope>NUCLEOTIDE SEQUENCE [LARGE SCALE GENOMIC DNA]</scope>
    <source>
        <strain evidence="2 3">HLD2</strain>
    </source>
</reference>
<organism evidence="2 3">
    <name type="scientific">Thiohalomonas denitrificans</name>
    <dbReference type="NCBI Taxonomy" id="415747"/>
    <lineage>
        <taxon>Bacteria</taxon>
        <taxon>Pseudomonadati</taxon>
        <taxon>Pseudomonadota</taxon>
        <taxon>Gammaproteobacteria</taxon>
        <taxon>Thiohalomonadales</taxon>
        <taxon>Thiohalomonadaceae</taxon>
        <taxon>Thiohalomonas</taxon>
    </lineage>
</organism>
<sequence>MLLGGTGFSRRKTLTTLIGVNFCRIVVRSGGAIPSRSAPRSRAPAVKITQLPEWSSSLESTAAHTQSLKKLLTAVYALQALSFLFPVTFIVGVVLDYVKRGEATDAWLASHFRWQIRTFWFTVLWSLLGGLTAGFGVGLLILFATAVWLIYRIAKGWLNLSDGKAV</sequence>
<dbReference type="Proteomes" id="UP000199648">
    <property type="component" value="Unassembled WGS sequence"/>
</dbReference>
<feature type="transmembrane region" description="Helical" evidence="1">
    <location>
        <begin position="119"/>
        <end position="151"/>
    </location>
</feature>
<proteinExistence type="predicted"/>
<evidence type="ECO:0000313" key="2">
    <source>
        <dbReference type="EMBL" id="SCZ58228.1"/>
    </source>
</evidence>
<dbReference type="EMBL" id="FMWD01000004">
    <property type="protein sequence ID" value="SCZ58228.1"/>
    <property type="molecule type" value="Genomic_DNA"/>
</dbReference>
<evidence type="ECO:0000313" key="3">
    <source>
        <dbReference type="Proteomes" id="UP000199648"/>
    </source>
</evidence>
<evidence type="ECO:0000256" key="1">
    <source>
        <dbReference type="SAM" id="Phobius"/>
    </source>
</evidence>